<keyword evidence="11" id="KW-0732">Signal</keyword>
<keyword evidence="8" id="KW-0470">Melanin biosynthesis</keyword>
<evidence type="ECO:0000256" key="3">
    <source>
        <dbReference type="ARBA" id="ARBA00011906"/>
    </source>
</evidence>
<dbReference type="EC" id="1.14.18.1" evidence="3"/>
<dbReference type="PANTHER" id="PTHR11474">
    <property type="entry name" value="TYROSINASE FAMILY MEMBER"/>
    <property type="match status" value="1"/>
</dbReference>
<dbReference type="EMBL" id="ML992501">
    <property type="protein sequence ID" value="KAF2227919.1"/>
    <property type="molecule type" value="Genomic_DNA"/>
</dbReference>
<evidence type="ECO:0000256" key="11">
    <source>
        <dbReference type="SAM" id="SignalP"/>
    </source>
</evidence>
<protein>
    <recommendedName>
        <fullName evidence="3">tyrosinase</fullName>
        <ecNumber evidence="3">1.14.18.1</ecNumber>
    </recommendedName>
</protein>
<sequence>MKFSSALSGALAVAASVLPASAAPAHEKRQSGSIVTTGVTGNGVQNRRELRDMQRNNPDQFNVYILGLRRMMAVPQNNVLSYYQIAGIHGRPYIPYDGELPDANAQGQRPSEGYGGGYCTHVSNIFLTWHRPYLALYEQILYRYVNDVAAEFPNDGRRQRYQNAASNFRIPYYDWAALPCAECLPYPKLVAQMYLDVETPNGRQTLMNPLFRYNFTAGAPTEMAYNPFATWTWTRRYPSSWDVNNAWSQNDLIAPQVANNQQNWRDRLYTLITTQDLTFNRFSNSAWFASSGTANPDSLESVHDAIHSLIGSNGHMSYLDYSAFDPIFFLHHAMVDRVWALWSALHGGANGGNTYTYVEEAASQGSTFVWPQGTRINSNTPLRPFHRDSNRNPWTSEQVRSTTTFGYQYADAPNGVNPNDVARTVNSLYGAQAVRRKRDLVALSKRSDDHHYHYIANIASQKFQLNGTYAVFVFLGEPSDNPSEWATSDKLVGTHGVTANLAGAGSTMNTRDVLVTGSIPLTTKLLAKCDSGELPDLEPTTIEPYLKKNMEWRVAKFDGTAVDAGNVPGLSISVVTSDVRPPTVDTELPVWGHFTAMPDVTVKKVGGHMEKLWAFKEKWSLGELVDAGFSGKFKYA</sequence>
<evidence type="ECO:0000256" key="7">
    <source>
        <dbReference type="ARBA" id="ARBA00023033"/>
    </source>
</evidence>
<evidence type="ECO:0000256" key="9">
    <source>
        <dbReference type="ARBA" id="ARBA00048233"/>
    </source>
</evidence>
<dbReference type="GO" id="GO:0004503">
    <property type="term" value="F:tyrosinase activity"/>
    <property type="evidence" value="ECO:0007669"/>
    <property type="project" value="UniProtKB-EC"/>
</dbReference>
<dbReference type="InterPro" id="IPR041640">
    <property type="entry name" value="Tyrosinase_C"/>
</dbReference>
<dbReference type="InterPro" id="IPR008922">
    <property type="entry name" value="Di-copper_centre_dom_sf"/>
</dbReference>
<evidence type="ECO:0000256" key="6">
    <source>
        <dbReference type="ARBA" id="ARBA00023008"/>
    </source>
</evidence>
<proteinExistence type="inferred from homology"/>
<evidence type="ECO:0000313" key="15">
    <source>
        <dbReference type="Proteomes" id="UP000799538"/>
    </source>
</evidence>
<dbReference type="AlphaFoldDB" id="A0A6A6GQR0"/>
<gene>
    <name evidence="14" type="ORF">BDZ85DRAFT_9448</name>
</gene>
<dbReference type="Proteomes" id="UP000799538">
    <property type="component" value="Unassembled WGS sequence"/>
</dbReference>
<dbReference type="GO" id="GO:0042438">
    <property type="term" value="P:melanin biosynthetic process"/>
    <property type="evidence" value="ECO:0007669"/>
    <property type="project" value="UniProtKB-KW"/>
</dbReference>
<dbReference type="Gene3D" id="1.10.1280.10">
    <property type="entry name" value="Di-copper center containing domain from catechol oxidase"/>
    <property type="match status" value="1"/>
</dbReference>
<feature type="domain" description="Tyrosinase copper-binding" evidence="13">
    <location>
        <begin position="325"/>
        <end position="336"/>
    </location>
</feature>
<evidence type="ECO:0000259" key="13">
    <source>
        <dbReference type="PROSITE" id="PS00498"/>
    </source>
</evidence>
<dbReference type="InterPro" id="IPR050316">
    <property type="entry name" value="Tyrosinase/Hemocyanin"/>
</dbReference>
<evidence type="ECO:0000256" key="10">
    <source>
        <dbReference type="ARBA" id="ARBA00048881"/>
    </source>
</evidence>
<dbReference type="GO" id="GO:0046872">
    <property type="term" value="F:metal ion binding"/>
    <property type="evidence" value="ECO:0007669"/>
    <property type="project" value="UniProtKB-KW"/>
</dbReference>
<organism evidence="14 15">
    <name type="scientific">Elsinoe ampelina</name>
    <dbReference type="NCBI Taxonomy" id="302913"/>
    <lineage>
        <taxon>Eukaryota</taxon>
        <taxon>Fungi</taxon>
        <taxon>Dikarya</taxon>
        <taxon>Ascomycota</taxon>
        <taxon>Pezizomycotina</taxon>
        <taxon>Dothideomycetes</taxon>
        <taxon>Dothideomycetidae</taxon>
        <taxon>Myriangiales</taxon>
        <taxon>Elsinoaceae</taxon>
        <taxon>Elsinoe</taxon>
    </lineage>
</organism>
<dbReference type="PROSITE" id="PS00498">
    <property type="entry name" value="TYROSINASE_2"/>
    <property type="match status" value="1"/>
</dbReference>
<dbReference type="OrthoDB" id="6132182at2759"/>
<feature type="domain" description="Tyrosinase copper-binding" evidence="12">
    <location>
        <begin position="121"/>
        <end position="138"/>
    </location>
</feature>
<dbReference type="PRINTS" id="PR00092">
    <property type="entry name" value="TYROSINASE"/>
</dbReference>
<keyword evidence="7" id="KW-0503">Monooxygenase</keyword>
<dbReference type="InterPro" id="IPR002227">
    <property type="entry name" value="Tyrosinase_Cu-bd"/>
</dbReference>
<keyword evidence="4" id="KW-0479">Metal-binding</keyword>
<dbReference type="SUPFAM" id="SSF48056">
    <property type="entry name" value="Di-copper centre-containing domain"/>
    <property type="match status" value="1"/>
</dbReference>
<comment type="catalytic activity">
    <reaction evidence="9">
        <text>2 L-dopa + O2 = 2 L-dopaquinone + 2 H2O</text>
        <dbReference type="Rhea" id="RHEA:34287"/>
        <dbReference type="ChEBI" id="CHEBI:15377"/>
        <dbReference type="ChEBI" id="CHEBI:15379"/>
        <dbReference type="ChEBI" id="CHEBI:57504"/>
        <dbReference type="ChEBI" id="CHEBI:57924"/>
        <dbReference type="EC" id="1.14.18.1"/>
    </reaction>
</comment>
<evidence type="ECO:0000256" key="5">
    <source>
        <dbReference type="ARBA" id="ARBA00023002"/>
    </source>
</evidence>
<evidence type="ECO:0000259" key="12">
    <source>
        <dbReference type="PROSITE" id="PS00497"/>
    </source>
</evidence>
<evidence type="ECO:0000256" key="8">
    <source>
        <dbReference type="ARBA" id="ARBA00023101"/>
    </source>
</evidence>
<comment type="catalytic activity">
    <reaction evidence="10">
        <text>L-tyrosine + O2 = L-dopaquinone + H2O</text>
        <dbReference type="Rhea" id="RHEA:18117"/>
        <dbReference type="ChEBI" id="CHEBI:15377"/>
        <dbReference type="ChEBI" id="CHEBI:15379"/>
        <dbReference type="ChEBI" id="CHEBI:57924"/>
        <dbReference type="ChEBI" id="CHEBI:58315"/>
        <dbReference type="EC" id="1.14.18.1"/>
    </reaction>
</comment>
<keyword evidence="15" id="KW-1185">Reference proteome</keyword>
<evidence type="ECO:0000256" key="1">
    <source>
        <dbReference type="ARBA" id="ARBA00001973"/>
    </source>
</evidence>
<feature type="signal peptide" evidence="11">
    <location>
        <begin position="1"/>
        <end position="22"/>
    </location>
</feature>
<comment type="similarity">
    <text evidence="2">Belongs to the tyrosinase family.</text>
</comment>
<dbReference type="Pfam" id="PF18132">
    <property type="entry name" value="Tyrosinase_C"/>
    <property type="match status" value="1"/>
</dbReference>
<dbReference type="PROSITE" id="PS00497">
    <property type="entry name" value="TYROSINASE_1"/>
    <property type="match status" value="1"/>
</dbReference>
<dbReference type="Pfam" id="PF00264">
    <property type="entry name" value="Tyrosinase"/>
    <property type="match status" value="1"/>
</dbReference>
<evidence type="ECO:0000256" key="4">
    <source>
        <dbReference type="ARBA" id="ARBA00022723"/>
    </source>
</evidence>
<dbReference type="PANTHER" id="PTHR11474:SF76">
    <property type="entry name" value="SHKT DOMAIN-CONTAINING PROTEIN"/>
    <property type="match status" value="1"/>
</dbReference>
<dbReference type="Gene3D" id="2.60.310.20">
    <property type="match status" value="1"/>
</dbReference>
<name>A0A6A6GQR0_9PEZI</name>
<evidence type="ECO:0000313" key="14">
    <source>
        <dbReference type="EMBL" id="KAF2227919.1"/>
    </source>
</evidence>
<reference evidence="15" key="1">
    <citation type="journal article" date="2020" name="Stud. Mycol.">
        <title>101 Dothideomycetes genomes: A test case for predicting lifestyles and emergence of pathogens.</title>
        <authorList>
            <person name="Haridas S."/>
            <person name="Albert R."/>
            <person name="Binder M."/>
            <person name="Bloem J."/>
            <person name="LaButti K."/>
            <person name="Salamov A."/>
            <person name="Andreopoulos B."/>
            <person name="Baker S."/>
            <person name="Barry K."/>
            <person name="Bills G."/>
            <person name="Bluhm B."/>
            <person name="Cannon C."/>
            <person name="Castanera R."/>
            <person name="Culley D."/>
            <person name="Daum C."/>
            <person name="Ezra D."/>
            <person name="Gonzalez J."/>
            <person name="Henrissat B."/>
            <person name="Kuo A."/>
            <person name="Liang C."/>
            <person name="Lipzen A."/>
            <person name="Lutzoni F."/>
            <person name="Magnuson J."/>
            <person name="Mondo S."/>
            <person name="Nolan M."/>
            <person name="Ohm R."/>
            <person name="Pangilinan J."/>
            <person name="Park H.-J."/>
            <person name="Ramirez L."/>
            <person name="Alfaro M."/>
            <person name="Sun H."/>
            <person name="Tritt A."/>
            <person name="Yoshinaga Y."/>
            <person name="Zwiers L.-H."/>
            <person name="Turgeon B."/>
            <person name="Goodwin S."/>
            <person name="Spatafora J."/>
            <person name="Crous P."/>
            <person name="Grigoriev I."/>
        </authorList>
    </citation>
    <scope>NUCLEOTIDE SEQUENCE [LARGE SCALE GENOMIC DNA]</scope>
    <source>
        <strain evidence="15">CECT 20119</strain>
    </source>
</reference>
<keyword evidence="5" id="KW-0560">Oxidoreductase</keyword>
<accession>A0A6A6GQR0</accession>
<comment type="cofactor">
    <cofactor evidence="1">
        <name>Cu(2+)</name>
        <dbReference type="ChEBI" id="CHEBI:29036"/>
    </cofactor>
</comment>
<evidence type="ECO:0000256" key="2">
    <source>
        <dbReference type="ARBA" id="ARBA00009928"/>
    </source>
</evidence>
<feature type="chain" id="PRO_5025506451" description="tyrosinase" evidence="11">
    <location>
        <begin position="23"/>
        <end position="636"/>
    </location>
</feature>
<keyword evidence="6" id="KW-0186">Copper</keyword>